<evidence type="ECO:0000313" key="2">
    <source>
        <dbReference type="EMBL" id="CDI43807.1"/>
    </source>
</evidence>
<accession>U4QGT1</accession>
<comment type="caution">
    <text evidence="2">The sequence shown here is derived from an EMBL/GenBank/DDBJ whole genome shotgun (WGS) entry which is preliminary data.</text>
</comment>
<keyword evidence="1" id="KW-1133">Transmembrane helix</keyword>
<dbReference type="Proteomes" id="UP000017243">
    <property type="component" value="Unassembled WGS sequence"/>
</dbReference>
<reference evidence="2 3" key="1">
    <citation type="submission" date="2013-09" db="EMBL/GenBank/DDBJ databases">
        <title>Draft Genome Sequence of five Lactobacillus helveticus strains CIRM-BIA 101T, 103, 104, 951 and 953 isolated from milk product.</title>
        <authorList>
            <person name="Valence F."/>
            <person name="Chuat V."/>
            <person name="Ma L."/>
            <person name="Creno S."/>
            <person name="Falentin H."/>
            <person name="Lortal S."/>
            <person name="Bizet C."/>
            <person name="Clermont D."/>
            <person name="Loux V."/>
            <person name="Bouchier C."/>
            <person name="Cousin S."/>
        </authorList>
    </citation>
    <scope>NUCLEOTIDE SEQUENCE [LARGE SCALE GENOMIC DNA]</scope>
    <source>
        <strain evidence="2 3">CIRM-BIA 953</strain>
    </source>
</reference>
<evidence type="ECO:0000256" key="1">
    <source>
        <dbReference type="SAM" id="Phobius"/>
    </source>
</evidence>
<keyword evidence="1" id="KW-0472">Membrane</keyword>
<keyword evidence="1" id="KW-0812">Transmembrane</keyword>
<name>U4QGT1_LACHE</name>
<dbReference type="AlphaFoldDB" id="U4QGT1"/>
<dbReference type="EMBL" id="CBUH010000197">
    <property type="protein sequence ID" value="CDI43807.1"/>
    <property type="molecule type" value="Genomic_DNA"/>
</dbReference>
<protein>
    <submittedName>
        <fullName evidence="2">Uncharacterized protein</fullName>
    </submittedName>
</protein>
<proteinExistence type="predicted"/>
<organism evidence="2 3">
    <name type="scientific">Lactobacillus helveticus CIRM-BIA 953</name>
    <dbReference type="NCBI Taxonomy" id="1226335"/>
    <lineage>
        <taxon>Bacteria</taxon>
        <taxon>Bacillati</taxon>
        <taxon>Bacillota</taxon>
        <taxon>Bacilli</taxon>
        <taxon>Lactobacillales</taxon>
        <taxon>Lactobacillaceae</taxon>
        <taxon>Lactobacillus</taxon>
    </lineage>
</organism>
<gene>
    <name evidence="2" type="ORF">LHCIRMBIA953_02690</name>
</gene>
<sequence length="57" mass="6503">MRKSFWLRTTLVIILLIILWSSSHYDFPCHDLVGYILVAVGVLVGILGDRVDSSREK</sequence>
<feature type="transmembrane region" description="Helical" evidence="1">
    <location>
        <begin position="33"/>
        <end position="51"/>
    </location>
</feature>
<evidence type="ECO:0000313" key="3">
    <source>
        <dbReference type="Proteomes" id="UP000017243"/>
    </source>
</evidence>